<name>A0ABR5MEV2_9BACI</name>
<evidence type="ECO:0000313" key="1">
    <source>
        <dbReference type="EMBL" id="KPH66467.1"/>
    </source>
</evidence>
<dbReference type="NCBIfam" id="NF047593">
    <property type="entry name" value="IS66_ISAeme5_TnpA"/>
    <property type="match status" value="1"/>
</dbReference>
<dbReference type="Proteomes" id="UP000037854">
    <property type="component" value="Unassembled WGS sequence"/>
</dbReference>
<evidence type="ECO:0008006" key="3">
    <source>
        <dbReference type="Google" id="ProtNLM"/>
    </source>
</evidence>
<sequence>MTRKEKRLVWEERISSYKQSGLSIAKWCDENNVHESQFYYWKKKLNTDPKVDNTSSKWLSVEVDKYDNNPDSSILIKLGQASIEIKHGFDPSLLSEVVKALRID</sequence>
<gene>
    <name evidence="1" type="ORF">AFL42_17990</name>
</gene>
<reference evidence="1 2" key="1">
    <citation type="submission" date="2015-07" db="EMBL/GenBank/DDBJ databases">
        <title>High-quality draft genome sequence of Oceanobacillus caeni HM6, a bacillus isolated from a human feces.</title>
        <authorList>
            <person name="Kumar J."/>
            <person name="Verma M.K."/>
            <person name="Pandey R."/>
            <person name="Bhambi M."/>
            <person name="Chauhan N."/>
        </authorList>
    </citation>
    <scope>NUCLEOTIDE SEQUENCE [LARGE SCALE GENOMIC DNA]</scope>
    <source>
        <strain evidence="1 2">HM6</strain>
    </source>
</reference>
<dbReference type="EMBL" id="LGTK01000190">
    <property type="protein sequence ID" value="KPH66467.1"/>
    <property type="molecule type" value="Genomic_DNA"/>
</dbReference>
<comment type="caution">
    <text evidence="1">The sequence shown here is derived from an EMBL/GenBank/DDBJ whole genome shotgun (WGS) entry which is preliminary data.</text>
</comment>
<proteinExistence type="predicted"/>
<evidence type="ECO:0000313" key="2">
    <source>
        <dbReference type="Proteomes" id="UP000037854"/>
    </source>
</evidence>
<protein>
    <recommendedName>
        <fullName evidence="3">Transposase</fullName>
    </recommendedName>
</protein>
<feature type="non-terminal residue" evidence="1">
    <location>
        <position position="104"/>
    </location>
</feature>
<accession>A0ABR5MEV2</accession>
<dbReference type="RefSeq" id="WP_060669392.1">
    <property type="nucleotide sequence ID" value="NZ_LGTK01000190.1"/>
</dbReference>
<keyword evidence="2" id="KW-1185">Reference proteome</keyword>
<organism evidence="1 2">
    <name type="scientific">Oceanobacillus caeni</name>
    <dbReference type="NCBI Taxonomy" id="405946"/>
    <lineage>
        <taxon>Bacteria</taxon>
        <taxon>Bacillati</taxon>
        <taxon>Bacillota</taxon>
        <taxon>Bacilli</taxon>
        <taxon>Bacillales</taxon>
        <taxon>Bacillaceae</taxon>
        <taxon>Oceanobacillus</taxon>
    </lineage>
</organism>